<proteinExistence type="predicted"/>
<dbReference type="RefSeq" id="WP_193906298.1">
    <property type="nucleotide sequence ID" value="NZ_PRDL01000001.1"/>
</dbReference>
<keyword evidence="2" id="KW-1185">Reference proteome</keyword>
<dbReference type="AlphaFoldDB" id="A0A928YSG4"/>
<dbReference type="EMBL" id="PRDL01000001">
    <property type="protein sequence ID" value="MBE8715737.1"/>
    <property type="molecule type" value="Genomic_DNA"/>
</dbReference>
<organism evidence="1 2">
    <name type="scientific">Cellvibrio polysaccharolyticus</name>
    <dbReference type="NCBI Taxonomy" id="2082724"/>
    <lineage>
        <taxon>Bacteria</taxon>
        <taxon>Pseudomonadati</taxon>
        <taxon>Pseudomonadota</taxon>
        <taxon>Gammaproteobacteria</taxon>
        <taxon>Cellvibrionales</taxon>
        <taxon>Cellvibrionaceae</taxon>
        <taxon>Cellvibrio</taxon>
    </lineage>
</organism>
<gene>
    <name evidence="1" type="ORF">C4F51_00875</name>
</gene>
<accession>A0A928YSG4</accession>
<name>A0A928YSG4_9GAMM</name>
<sequence>MKTVIAEKSVNPLPHKQDLEDRIHLQMQKLHALCVTHTLLNSQPHPVHGNVRLHYALILEEHCDELQQLLDRLFQ</sequence>
<evidence type="ECO:0000313" key="1">
    <source>
        <dbReference type="EMBL" id="MBE8715737.1"/>
    </source>
</evidence>
<dbReference type="Proteomes" id="UP000652567">
    <property type="component" value="Unassembled WGS sequence"/>
</dbReference>
<reference evidence="1" key="1">
    <citation type="submission" date="2018-07" db="EMBL/GenBank/DDBJ databases">
        <title>Genome assembly of strain Ka43.</title>
        <authorList>
            <person name="Kukolya J."/>
            <person name="Nagy I."/>
            <person name="Horvath B."/>
            <person name="Toth A."/>
        </authorList>
    </citation>
    <scope>NUCLEOTIDE SEQUENCE</scope>
    <source>
        <strain evidence="1">KB43</strain>
    </source>
</reference>
<protein>
    <submittedName>
        <fullName evidence="1">Uncharacterized protein</fullName>
    </submittedName>
</protein>
<evidence type="ECO:0000313" key="2">
    <source>
        <dbReference type="Proteomes" id="UP000652567"/>
    </source>
</evidence>
<comment type="caution">
    <text evidence="1">The sequence shown here is derived from an EMBL/GenBank/DDBJ whole genome shotgun (WGS) entry which is preliminary data.</text>
</comment>